<gene>
    <name evidence="5" type="ORF">RHGRI_022500</name>
</gene>
<dbReference type="SUPFAM" id="SSF82199">
    <property type="entry name" value="SET domain"/>
    <property type="match status" value="1"/>
</dbReference>
<dbReference type="Gene3D" id="3.90.1410.10">
    <property type="entry name" value="set domain protein methyltransferase, domain 1"/>
    <property type="match status" value="1"/>
</dbReference>
<evidence type="ECO:0000256" key="1">
    <source>
        <dbReference type="ARBA" id="ARBA00022603"/>
    </source>
</evidence>
<keyword evidence="6" id="KW-1185">Reference proteome</keyword>
<reference evidence="5" key="1">
    <citation type="submission" date="2020-08" db="EMBL/GenBank/DDBJ databases">
        <title>Plant Genome Project.</title>
        <authorList>
            <person name="Zhang R.-G."/>
        </authorList>
    </citation>
    <scope>NUCLEOTIDE SEQUENCE</scope>
    <source>
        <strain evidence="5">WSP0</strain>
        <tissue evidence="5">Leaf</tissue>
    </source>
</reference>
<dbReference type="InterPro" id="IPR050600">
    <property type="entry name" value="SETD3_SETD6_MTase"/>
</dbReference>
<dbReference type="PANTHER" id="PTHR13271">
    <property type="entry name" value="UNCHARACTERIZED PUTATIVE METHYLTRANSFERASE"/>
    <property type="match status" value="1"/>
</dbReference>
<evidence type="ECO:0000256" key="3">
    <source>
        <dbReference type="ARBA" id="ARBA00022691"/>
    </source>
</evidence>
<evidence type="ECO:0000256" key="2">
    <source>
        <dbReference type="ARBA" id="ARBA00022679"/>
    </source>
</evidence>
<keyword evidence="3" id="KW-0949">S-adenosyl-L-methionine</keyword>
<dbReference type="EMBL" id="JACTNZ010000008">
    <property type="protein sequence ID" value="KAG5534399.1"/>
    <property type="molecule type" value="Genomic_DNA"/>
</dbReference>
<sequence length="321" mass="36956">MKISSRTLHIPWDDAGCLCPMGDLFNYAAPAEDALDSEDSFVTDDRSSWRNASSSLWNGETTEQYDVEQLDVNLLRLTDGGYEKDVSAYCFYARKNYQKGEQVLLSYGTYTNLELLEHYGFFLDENPNDKAFIPLEPEVYSSCSWPKDSLYIHQNGKPSFALLSTLRLWLTPQNQRRSVGHLIYSGSQLSAENEKIVMGWMVKSCKAVLMNFATSIEDDKLLIRKIDGMEDFGRSGKLENVLSTFEGEARAFLENRCLINEESGVKLLEFRVIRRYMEKWKLAVQWRLRYKRILADCITHCTDVINKIVSDNRLAMRAKHS</sequence>
<accession>A0AAV6J480</accession>
<dbReference type="AlphaFoldDB" id="A0AAV6J480"/>
<feature type="domain" description="Rubisco LSMT substrate-binding" evidence="4">
    <location>
        <begin position="156"/>
        <end position="294"/>
    </location>
</feature>
<protein>
    <recommendedName>
        <fullName evidence="4">Rubisco LSMT substrate-binding domain-containing protein</fullName>
    </recommendedName>
</protein>
<dbReference type="Proteomes" id="UP000823749">
    <property type="component" value="Chromosome 8"/>
</dbReference>
<dbReference type="SUPFAM" id="SSF81822">
    <property type="entry name" value="RuBisCo LSMT C-terminal, substrate-binding domain"/>
    <property type="match status" value="1"/>
</dbReference>
<dbReference type="GO" id="GO:0016279">
    <property type="term" value="F:protein-lysine N-methyltransferase activity"/>
    <property type="evidence" value="ECO:0007669"/>
    <property type="project" value="TreeGrafter"/>
</dbReference>
<dbReference type="Pfam" id="PF09273">
    <property type="entry name" value="Rubis-subs-bind"/>
    <property type="match status" value="1"/>
</dbReference>
<comment type="caution">
    <text evidence="5">The sequence shown here is derived from an EMBL/GenBank/DDBJ whole genome shotgun (WGS) entry which is preliminary data.</text>
</comment>
<evidence type="ECO:0000313" key="6">
    <source>
        <dbReference type="Proteomes" id="UP000823749"/>
    </source>
</evidence>
<dbReference type="PANTHER" id="PTHR13271:SF91">
    <property type="entry name" value="PROTEIN SET DOMAIN GROUP 40"/>
    <property type="match status" value="1"/>
</dbReference>
<dbReference type="Gene3D" id="3.90.1420.10">
    <property type="entry name" value="Rubisco LSMT, substrate-binding domain"/>
    <property type="match status" value="1"/>
</dbReference>
<dbReference type="GO" id="GO:0032259">
    <property type="term" value="P:methylation"/>
    <property type="evidence" value="ECO:0007669"/>
    <property type="project" value="UniProtKB-KW"/>
</dbReference>
<evidence type="ECO:0000313" key="5">
    <source>
        <dbReference type="EMBL" id="KAG5534399.1"/>
    </source>
</evidence>
<evidence type="ECO:0000259" key="4">
    <source>
        <dbReference type="Pfam" id="PF09273"/>
    </source>
</evidence>
<keyword evidence="2" id="KW-0808">Transferase</keyword>
<dbReference type="InterPro" id="IPR015353">
    <property type="entry name" value="Rubisco_LSMT_subst-bd"/>
</dbReference>
<proteinExistence type="predicted"/>
<keyword evidence="1" id="KW-0489">Methyltransferase</keyword>
<organism evidence="5 6">
    <name type="scientific">Rhododendron griersonianum</name>
    <dbReference type="NCBI Taxonomy" id="479676"/>
    <lineage>
        <taxon>Eukaryota</taxon>
        <taxon>Viridiplantae</taxon>
        <taxon>Streptophyta</taxon>
        <taxon>Embryophyta</taxon>
        <taxon>Tracheophyta</taxon>
        <taxon>Spermatophyta</taxon>
        <taxon>Magnoliopsida</taxon>
        <taxon>eudicotyledons</taxon>
        <taxon>Gunneridae</taxon>
        <taxon>Pentapetalae</taxon>
        <taxon>asterids</taxon>
        <taxon>Ericales</taxon>
        <taxon>Ericaceae</taxon>
        <taxon>Ericoideae</taxon>
        <taxon>Rhodoreae</taxon>
        <taxon>Rhododendron</taxon>
    </lineage>
</organism>
<dbReference type="InterPro" id="IPR046341">
    <property type="entry name" value="SET_dom_sf"/>
</dbReference>
<dbReference type="InterPro" id="IPR036464">
    <property type="entry name" value="Rubisco_LSMT_subst-bd_sf"/>
</dbReference>
<name>A0AAV6J480_9ERIC</name>